<evidence type="ECO:0000259" key="2">
    <source>
        <dbReference type="PROSITE" id="PS50076"/>
    </source>
</evidence>
<dbReference type="EMBL" id="OZ075133">
    <property type="protein sequence ID" value="CAL4987294.1"/>
    <property type="molecule type" value="Genomic_DNA"/>
</dbReference>
<feature type="compositionally biased region" description="Polar residues" evidence="1">
    <location>
        <begin position="526"/>
        <end position="544"/>
    </location>
</feature>
<dbReference type="SUPFAM" id="SSF46565">
    <property type="entry name" value="Chaperone J-domain"/>
    <property type="match status" value="1"/>
</dbReference>
<dbReference type="CDD" id="cd06257">
    <property type="entry name" value="DnaJ"/>
    <property type="match status" value="1"/>
</dbReference>
<feature type="region of interest" description="Disordered" evidence="1">
    <location>
        <begin position="130"/>
        <end position="159"/>
    </location>
</feature>
<reference evidence="3 4" key="2">
    <citation type="submission" date="2024-10" db="EMBL/GenBank/DDBJ databases">
        <authorList>
            <person name="Ryan C."/>
        </authorList>
    </citation>
    <scope>NUCLEOTIDE SEQUENCE [LARGE SCALE GENOMIC DNA]</scope>
</reference>
<dbReference type="PANTHER" id="PTHR47374:SF6">
    <property type="entry name" value="ENDOSOME ANTIGEN-LIKE PROTEIN, PUTATIVE (DUF3444)-RELATED"/>
    <property type="match status" value="1"/>
</dbReference>
<feature type="compositionally biased region" description="Acidic residues" evidence="1">
    <location>
        <begin position="552"/>
        <end position="574"/>
    </location>
</feature>
<dbReference type="Proteomes" id="UP001497457">
    <property type="component" value="Chromosome 23rd"/>
</dbReference>
<keyword evidence="4" id="KW-1185">Reference proteome</keyword>
<dbReference type="Pfam" id="PF11926">
    <property type="entry name" value="DUF3444"/>
    <property type="match status" value="2"/>
</dbReference>
<dbReference type="GO" id="GO:0005783">
    <property type="term" value="C:endoplasmic reticulum"/>
    <property type="evidence" value="ECO:0007669"/>
    <property type="project" value="UniProtKB-ARBA"/>
</dbReference>
<sequence>MIDCNREEAFKAREMAVKKMENRDFVGAEKIVLKAQKLFPELENVSQLLTICNVHCAAELRMNGEKDFYGILQVEEGADEAVIRKQYRKLAFSLHPDKNCFVGAEAAFKLVAEAHSVLCDPAKRSQYDLKRKNGFRNVPKPAKQQPSKKADSNKRSRPGPGETFWTICSHCQTRYQYYINILNTMARCLNCKRNFFAYHIFEQPIPTSSSVPNGSQVPANMFPNKQRDTHSQQGHPVKPSCAGRGTDVKLNGSQDPSHMFPNQQHGVHCQNSHPEKPSAGGNTDVKPRMNVAQYDEYMKYSRPGCDEKANHPDISRGNFQHSTLNQDKSSVSTENGNMHGRSSPDSTDPIIVNKQKLVREDASAKPDAMNMPCSANLSSVGRQTDGDPKINIAGRRSMPDPVDPNSRRNLAKEDASTVPAKPDAMNMPCSANLSSVGRQTDGDPRINVAGRRSMPDPVDPNITGRRNLAKEDPSTVPSAAGSSGIRRSGRRKQDADGNIFQNIDTKKRQRKNDLPYDVGQSDRLHVSSNVDIQEAKNSTDTGDQGNIKEEAPEIDTSDEDIIEEEATEMETSDEDNSKEKAPETVSGKKPSYSELVTFPDPDIFNFEKFRDISLFAVGQIWALYDNLDGMPRYYARIKQFDASNFKVHLAWLEYDVTDEAMEEWTNEELPTACGNFCLAKGTDVTQDRSSFSHIATWTKGKKRNSYVIYPNKGEVWALYKGWSMEWCSDADNHRSYEYDVVEVLSSMSVNDGATVIPLIRIKGFVSLFATAKDKSSFVIPSSEFLRFSHSIPYYRTNGNEKVGVPQGFLELDNACLPANLDAAFSSVTLDSYMSLGKKESSTFVDMTTDNTSLRMDPEDEQIAQKENHSEAHACHPMSRDNRKDISPEQNTTLKKTTGDANEFGDFSVQDHVSPNIYTYPDSDFHNFEEGRSCEKIIRGQIWALFSDVDKFPKFYGRVKKVRQEPFRVQLVWLEACPAHEQEKQWLEQDIPLSCGTFRVRSWNATYDTNDTFSHLVYARETSTKCEVTIAPEAGEIWAVYMNWAPDWVPSSANSCEFAICEVIQRSEASTKVAFLAQVSGYRSVFRPDRQKGFLEIPARENLRFSHHIPSFRLTEERGGKLRGFYELDPASVPDSFLYRDT</sequence>
<dbReference type="PRINTS" id="PR00625">
    <property type="entry name" value="JDOMAIN"/>
</dbReference>
<dbReference type="AlphaFoldDB" id="A0ABC9AU76"/>
<dbReference type="PROSITE" id="PS50076">
    <property type="entry name" value="DNAJ_2"/>
    <property type="match status" value="1"/>
</dbReference>
<dbReference type="Gene3D" id="1.10.287.110">
    <property type="entry name" value="DnaJ domain"/>
    <property type="match status" value="1"/>
</dbReference>
<protein>
    <recommendedName>
        <fullName evidence="2">J domain-containing protein</fullName>
    </recommendedName>
</protein>
<proteinExistence type="predicted"/>
<feature type="compositionally biased region" description="Polar residues" evidence="1">
    <location>
        <begin position="317"/>
        <end position="336"/>
    </location>
</feature>
<organism evidence="3 4">
    <name type="scientific">Urochloa decumbens</name>
    <dbReference type="NCBI Taxonomy" id="240449"/>
    <lineage>
        <taxon>Eukaryota</taxon>
        <taxon>Viridiplantae</taxon>
        <taxon>Streptophyta</taxon>
        <taxon>Embryophyta</taxon>
        <taxon>Tracheophyta</taxon>
        <taxon>Spermatophyta</taxon>
        <taxon>Magnoliopsida</taxon>
        <taxon>Liliopsida</taxon>
        <taxon>Poales</taxon>
        <taxon>Poaceae</taxon>
        <taxon>PACMAD clade</taxon>
        <taxon>Panicoideae</taxon>
        <taxon>Panicodae</taxon>
        <taxon>Paniceae</taxon>
        <taxon>Melinidinae</taxon>
        <taxon>Urochloa</taxon>
    </lineage>
</organism>
<feature type="region of interest" description="Disordered" evidence="1">
    <location>
        <begin position="264"/>
        <end position="286"/>
    </location>
</feature>
<feature type="compositionally biased region" description="Basic and acidic residues" evidence="1">
    <location>
        <begin position="867"/>
        <end position="886"/>
    </location>
</feature>
<evidence type="ECO:0000256" key="1">
    <source>
        <dbReference type="SAM" id="MobiDB-lite"/>
    </source>
</evidence>
<evidence type="ECO:0000313" key="3">
    <source>
        <dbReference type="EMBL" id="CAL4987294.1"/>
    </source>
</evidence>
<feature type="compositionally biased region" description="Polar residues" evidence="1">
    <location>
        <begin position="373"/>
        <end position="382"/>
    </location>
</feature>
<accession>A0ABC9AU76</accession>
<gene>
    <name evidence="3" type="ORF">URODEC1_LOCUS58751</name>
</gene>
<dbReference type="InterPro" id="IPR001623">
    <property type="entry name" value="DnaJ_domain"/>
</dbReference>
<name>A0ABC9AU76_9POAL</name>
<feature type="region of interest" description="Disordered" evidence="1">
    <location>
        <begin position="867"/>
        <end position="900"/>
    </location>
</feature>
<reference evidence="4" key="1">
    <citation type="submission" date="2024-06" db="EMBL/GenBank/DDBJ databases">
        <authorList>
            <person name="Ryan C."/>
        </authorList>
    </citation>
    <scope>NUCLEOTIDE SEQUENCE [LARGE SCALE GENOMIC DNA]</scope>
</reference>
<dbReference type="PANTHER" id="PTHR47374">
    <property type="entry name" value="ENDOSOME ANTIGEN-LIKE PROTEIN, PUTATIVE (DUF3444)-RELATED"/>
    <property type="match status" value="1"/>
</dbReference>
<dbReference type="InterPro" id="IPR018253">
    <property type="entry name" value="DnaJ_domain_CS"/>
</dbReference>
<feature type="compositionally biased region" description="Polar residues" evidence="1">
    <location>
        <begin position="887"/>
        <end position="899"/>
    </location>
</feature>
<dbReference type="InterPro" id="IPR036869">
    <property type="entry name" value="J_dom_sf"/>
</dbReference>
<dbReference type="Pfam" id="PF00226">
    <property type="entry name" value="DnaJ"/>
    <property type="match status" value="1"/>
</dbReference>
<dbReference type="PROSITE" id="PS00636">
    <property type="entry name" value="DNAJ_1"/>
    <property type="match status" value="1"/>
</dbReference>
<feature type="compositionally biased region" description="Polar residues" evidence="1">
    <location>
        <begin position="429"/>
        <end position="438"/>
    </location>
</feature>
<dbReference type="InterPro" id="IPR024593">
    <property type="entry name" value="DUF3444"/>
</dbReference>
<dbReference type="SMART" id="SM00271">
    <property type="entry name" value="DnaJ"/>
    <property type="match status" value="1"/>
</dbReference>
<feature type="domain" description="J" evidence="2">
    <location>
        <begin position="67"/>
        <end position="131"/>
    </location>
</feature>
<feature type="region of interest" description="Disordered" evidence="1">
    <location>
        <begin position="363"/>
        <end position="589"/>
    </location>
</feature>
<evidence type="ECO:0000313" key="4">
    <source>
        <dbReference type="Proteomes" id="UP001497457"/>
    </source>
</evidence>
<feature type="region of interest" description="Disordered" evidence="1">
    <location>
        <begin position="308"/>
        <end position="349"/>
    </location>
</feature>
<feature type="region of interest" description="Disordered" evidence="1">
    <location>
        <begin position="226"/>
        <end position="246"/>
    </location>
</feature>